<evidence type="ECO:0000313" key="2">
    <source>
        <dbReference type="Proteomes" id="UP000708208"/>
    </source>
</evidence>
<organism evidence="1 2">
    <name type="scientific">Allacma fusca</name>
    <dbReference type="NCBI Taxonomy" id="39272"/>
    <lineage>
        <taxon>Eukaryota</taxon>
        <taxon>Metazoa</taxon>
        <taxon>Ecdysozoa</taxon>
        <taxon>Arthropoda</taxon>
        <taxon>Hexapoda</taxon>
        <taxon>Collembola</taxon>
        <taxon>Symphypleona</taxon>
        <taxon>Sminthuridae</taxon>
        <taxon>Allacma</taxon>
    </lineage>
</organism>
<protein>
    <submittedName>
        <fullName evidence="1">Uncharacterized protein</fullName>
    </submittedName>
</protein>
<feature type="non-terminal residue" evidence="1">
    <location>
        <position position="65"/>
    </location>
</feature>
<reference evidence="1" key="1">
    <citation type="submission" date="2021-06" db="EMBL/GenBank/DDBJ databases">
        <authorList>
            <person name="Hodson N. C."/>
            <person name="Mongue J. A."/>
            <person name="Jaron S. K."/>
        </authorList>
    </citation>
    <scope>NUCLEOTIDE SEQUENCE</scope>
</reference>
<dbReference type="AlphaFoldDB" id="A0A8J2JWT0"/>
<feature type="non-terminal residue" evidence="1">
    <location>
        <position position="1"/>
    </location>
</feature>
<keyword evidence="2" id="KW-1185">Reference proteome</keyword>
<dbReference type="Proteomes" id="UP000708208">
    <property type="component" value="Unassembled WGS sequence"/>
</dbReference>
<sequence>DDVIFVDACLHSFDDHFQAACQIICENILGEIRKFLSNKSGEVASEPEILQEYALELLTEKIYDN</sequence>
<evidence type="ECO:0000313" key="1">
    <source>
        <dbReference type="EMBL" id="CAG7712114.1"/>
    </source>
</evidence>
<name>A0A8J2JWT0_9HEXA</name>
<gene>
    <name evidence="1" type="ORF">AFUS01_LOCUS5138</name>
</gene>
<comment type="caution">
    <text evidence="1">The sequence shown here is derived from an EMBL/GenBank/DDBJ whole genome shotgun (WGS) entry which is preliminary data.</text>
</comment>
<dbReference type="EMBL" id="CAJVCH010032562">
    <property type="protein sequence ID" value="CAG7712114.1"/>
    <property type="molecule type" value="Genomic_DNA"/>
</dbReference>
<proteinExistence type="predicted"/>
<accession>A0A8J2JWT0</accession>